<gene>
    <name evidence="1" type="ORF">BD410DRAFT_852669</name>
</gene>
<keyword evidence="2" id="KW-1185">Reference proteome</keyword>
<organism evidence="1 2">
    <name type="scientific">Rickenella mellea</name>
    <dbReference type="NCBI Taxonomy" id="50990"/>
    <lineage>
        <taxon>Eukaryota</taxon>
        <taxon>Fungi</taxon>
        <taxon>Dikarya</taxon>
        <taxon>Basidiomycota</taxon>
        <taxon>Agaricomycotina</taxon>
        <taxon>Agaricomycetes</taxon>
        <taxon>Hymenochaetales</taxon>
        <taxon>Rickenellaceae</taxon>
        <taxon>Rickenella</taxon>
    </lineage>
</organism>
<dbReference type="SUPFAM" id="SSF50685">
    <property type="entry name" value="Barwin-like endoglucanases"/>
    <property type="match status" value="1"/>
</dbReference>
<name>A0A4Y7PKU7_9AGAM</name>
<dbReference type="CDD" id="cd22191">
    <property type="entry name" value="DPBB_RlpA_EXP_N-like"/>
    <property type="match status" value="1"/>
</dbReference>
<protein>
    <submittedName>
        <fullName evidence="1">Uncharacterized protein</fullName>
    </submittedName>
</protein>
<dbReference type="InterPro" id="IPR036908">
    <property type="entry name" value="RlpA-like_sf"/>
</dbReference>
<evidence type="ECO:0000313" key="1">
    <source>
        <dbReference type="EMBL" id="TDL15738.1"/>
    </source>
</evidence>
<proteinExistence type="predicted"/>
<evidence type="ECO:0000313" key="2">
    <source>
        <dbReference type="Proteomes" id="UP000294933"/>
    </source>
</evidence>
<dbReference type="EMBL" id="ML170264">
    <property type="protein sequence ID" value="TDL15738.1"/>
    <property type="molecule type" value="Genomic_DNA"/>
</dbReference>
<sequence length="115" mass="13072">MIQELAESIHSKCYLWNPFPSWRQHAYGFSLATSAPIIRLSTAYENMGLINYPAPRESAEAKVTDVCYECGLSDLALSPDVFQELDVLSAGKVNINWVFDWDDKKNPSMVQRWSP</sequence>
<dbReference type="Proteomes" id="UP000294933">
    <property type="component" value="Unassembled WGS sequence"/>
</dbReference>
<reference evidence="1 2" key="1">
    <citation type="submission" date="2018-06" db="EMBL/GenBank/DDBJ databases">
        <title>A transcriptomic atlas of mushroom development highlights an independent origin of complex multicellularity.</title>
        <authorList>
            <consortium name="DOE Joint Genome Institute"/>
            <person name="Krizsan K."/>
            <person name="Almasi E."/>
            <person name="Merenyi Z."/>
            <person name="Sahu N."/>
            <person name="Viragh M."/>
            <person name="Koszo T."/>
            <person name="Mondo S."/>
            <person name="Kiss B."/>
            <person name="Balint B."/>
            <person name="Kues U."/>
            <person name="Barry K."/>
            <person name="Hegedus J.C."/>
            <person name="Henrissat B."/>
            <person name="Johnson J."/>
            <person name="Lipzen A."/>
            <person name="Ohm R."/>
            <person name="Nagy I."/>
            <person name="Pangilinan J."/>
            <person name="Yan J."/>
            <person name="Xiong Y."/>
            <person name="Grigoriev I.V."/>
            <person name="Hibbett D.S."/>
            <person name="Nagy L.G."/>
        </authorList>
    </citation>
    <scope>NUCLEOTIDE SEQUENCE [LARGE SCALE GENOMIC DNA]</scope>
    <source>
        <strain evidence="1 2">SZMC22713</strain>
    </source>
</reference>
<accession>A0A4Y7PKU7</accession>
<dbReference type="Gene3D" id="2.40.40.10">
    <property type="entry name" value="RlpA-like domain"/>
    <property type="match status" value="1"/>
</dbReference>
<dbReference type="VEuPathDB" id="FungiDB:BD410DRAFT_852669"/>
<dbReference type="AlphaFoldDB" id="A0A4Y7PKU7"/>